<evidence type="ECO:0000313" key="4">
    <source>
        <dbReference type="Proteomes" id="UP000509626"/>
    </source>
</evidence>
<evidence type="ECO:0000313" key="3">
    <source>
        <dbReference type="EMBL" id="QLG61505.1"/>
    </source>
</evidence>
<gene>
    <name evidence="3" type="ORF">HUG12_07100</name>
</gene>
<dbReference type="Proteomes" id="UP000509626">
    <property type="component" value="Chromosome"/>
</dbReference>
<proteinExistence type="predicted"/>
<dbReference type="EMBL" id="CP058579">
    <property type="protein sequence ID" value="QLG61505.1"/>
    <property type="molecule type" value="Genomic_DNA"/>
</dbReference>
<organism evidence="3 4">
    <name type="scientific">Halorarum salinum</name>
    <dbReference type="NCBI Taxonomy" id="2743089"/>
    <lineage>
        <taxon>Archaea</taxon>
        <taxon>Methanobacteriati</taxon>
        <taxon>Methanobacteriota</taxon>
        <taxon>Stenosarchaea group</taxon>
        <taxon>Halobacteria</taxon>
        <taxon>Halobacteriales</taxon>
        <taxon>Haloferacaceae</taxon>
        <taxon>Halorarum</taxon>
    </lineage>
</organism>
<dbReference type="AlphaFoldDB" id="A0A7D5QJL2"/>
<dbReference type="Gene3D" id="3.30.70.1450">
    <property type="entry name" value="Regulator of K+ conductance, C-terminal domain"/>
    <property type="match status" value="1"/>
</dbReference>
<dbReference type="InterPro" id="IPR026278">
    <property type="entry name" value="KhtT"/>
</dbReference>
<feature type="compositionally biased region" description="Acidic residues" evidence="1">
    <location>
        <begin position="167"/>
        <end position="182"/>
    </location>
</feature>
<dbReference type="OrthoDB" id="338309at2157"/>
<name>A0A7D5QJL2_9EURY</name>
<dbReference type="InterPro" id="IPR036721">
    <property type="entry name" value="RCK_C_sf"/>
</dbReference>
<dbReference type="PANTHER" id="PTHR30445">
    <property type="entry name" value="K(+)_H(+) ANTIPORTER SUBUNIT KHTT"/>
    <property type="match status" value="1"/>
</dbReference>
<dbReference type="Pfam" id="PF25991">
    <property type="entry name" value="KhtT_N"/>
    <property type="match status" value="1"/>
</dbReference>
<dbReference type="GO" id="GO:0008324">
    <property type="term" value="F:monoatomic cation transmembrane transporter activity"/>
    <property type="evidence" value="ECO:0007669"/>
    <property type="project" value="InterPro"/>
</dbReference>
<dbReference type="GO" id="GO:0006813">
    <property type="term" value="P:potassium ion transport"/>
    <property type="evidence" value="ECO:0007669"/>
    <property type="project" value="InterPro"/>
</dbReference>
<dbReference type="PANTHER" id="PTHR30445:SF8">
    <property type="entry name" value="K(+)_H(+) ANTIPORTER SUBUNIT KHTT"/>
    <property type="match status" value="1"/>
</dbReference>
<dbReference type="KEGG" id="halu:HUG12_07100"/>
<protein>
    <submittedName>
        <fullName evidence="3">Cation:proton antiporter regulatory subunit</fullName>
    </submittedName>
</protein>
<dbReference type="InterPro" id="IPR006037">
    <property type="entry name" value="RCK_C"/>
</dbReference>
<reference evidence="3 4" key="1">
    <citation type="submission" date="2020-06" db="EMBL/GenBank/DDBJ databases">
        <title>NJ-3-1, isolated from saline soil.</title>
        <authorList>
            <person name="Cui H.L."/>
            <person name="Shi X."/>
        </authorList>
    </citation>
    <scope>NUCLEOTIDE SEQUENCE [LARGE SCALE GENOMIC DNA]</scope>
    <source>
        <strain evidence="3 4">NJ-3-1</strain>
    </source>
</reference>
<evidence type="ECO:0000259" key="2">
    <source>
        <dbReference type="PROSITE" id="PS51202"/>
    </source>
</evidence>
<dbReference type="InterPro" id="IPR058776">
    <property type="entry name" value="KhtT-like_N"/>
</dbReference>
<keyword evidence="4" id="KW-1185">Reference proteome</keyword>
<feature type="region of interest" description="Disordered" evidence="1">
    <location>
        <begin position="157"/>
        <end position="194"/>
    </location>
</feature>
<feature type="domain" description="RCK C-terminal" evidence="2">
    <location>
        <begin position="73"/>
        <end position="159"/>
    </location>
</feature>
<accession>A0A7D5QJL2</accession>
<dbReference type="InterPro" id="IPR050144">
    <property type="entry name" value="AAE_transporter"/>
</dbReference>
<dbReference type="Pfam" id="PF02080">
    <property type="entry name" value="TrkA_C"/>
    <property type="match status" value="1"/>
</dbReference>
<evidence type="ECO:0000256" key="1">
    <source>
        <dbReference type="SAM" id="MobiDB-lite"/>
    </source>
</evidence>
<sequence length="194" mass="20760">MTIYEAEVPGVGHKFELELDGDERLIVLIHHDGKREVYLRPGPNEDSEKLFGLTGKRARQLGSILEGAYFQPVEMDDIQVPLGESIIEWVEIGEDSPVVGETLQEANVRNRTGVSVVAIQRGEETIANPKPDVTIEAGDTLVSLGTREEQQAFAELLRENANTGDGGEGDGSTEGDTGDEASDGPGEGGTAEDA</sequence>
<feature type="compositionally biased region" description="Gly residues" evidence="1">
    <location>
        <begin position="185"/>
        <end position="194"/>
    </location>
</feature>
<dbReference type="SUPFAM" id="SSF116726">
    <property type="entry name" value="TrkA C-terminal domain-like"/>
    <property type="match status" value="1"/>
</dbReference>
<dbReference type="PROSITE" id="PS51202">
    <property type="entry name" value="RCK_C"/>
    <property type="match status" value="1"/>
</dbReference>
<dbReference type="PIRSF" id="PIRSF005028">
    <property type="entry name" value="KhtT"/>
    <property type="match status" value="1"/>
</dbReference>